<dbReference type="RefSeq" id="WP_267928697.1">
    <property type="nucleotide sequence ID" value="NZ_AP024233.1"/>
</dbReference>
<dbReference type="EMBL" id="AP024233">
    <property type="protein sequence ID" value="BCO08795.1"/>
    <property type="molecule type" value="Genomic_DNA"/>
</dbReference>
<proteinExistence type="predicted"/>
<organism evidence="1 2">
    <name type="scientific">Desulfolithobacter dissulfuricans</name>
    <dbReference type="NCBI Taxonomy" id="2795293"/>
    <lineage>
        <taxon>Bacteria</taxon>
        <taxon>Pseudomonadati</taxon>
        <taxon>Thermodesulfobacteriota</taxon>
        <taxon>Desulfobulbia</taxon>
        <taxon>Desulfobulbales</taxon>
        <taxon>Desulfobulbaceae</taxon>
        <taxon>Desulfolithobacter</taxon>
    </lineage>
</organism>
<dbReference type="AlphaFoldDB" id="A0A915U9W4"/>
<protein>
    <recommendedName>
        <fullName evidence="3">DUF927 domain-containing protein</fullName>
    </recommendedName>
</protein>
<sequence>MTGYQRENGWYVYRYFAIDPAGKLLFPDKRGLYKISFRDFATPPAHAAEKAIKPAETGLEVRDIHKLVTSAWGDNGAAALAWMAAAWFVNQVKERVNFFPFLSFHGDPASGKSALTVVLNAMQGVDGEGIPLSQLNTKKALARSISRVSGLFTALLEDNQRNEKAFDYSILLTGYNSGPLQLKAAFSNDNRVSESPFQGSLLFVQNTEPFNQKAEKQRVISLQFDHTDLTEQTRAAYEELVKIPLPELARVLVLTLQKRQVFEEGWIKEYQKAINDLCPMDNRRILENHALILAFHRLFCRVHGIKYNLTSFMLSTAHEKCRTSAAREYSLADHFFETIDLLDKEKAAACLHLDPKKRLIYINLPGIEQLIRNKGIQLLVSSHLTRALMQHPAYIENSKRFRFPNDPEMDNSGRPKQRRAWVFDANKFD</sequence>
<dbReference type="Proteomes" id="UP001063350">
    <property type="component" value="Chromosome"/>
</dbReference>
<reference evidence="1" key="1">
    <citation type="submission" date="2020-12" db="EMBL/GenBank/DDBJ databases">
        <title>Desulfobium dissulfuricans gen. nov., sp. nov., a novel mesophilic, sulfate-reducing bacterium isolated from a deep-sea hydrothermal vent.</title>
        <authorList>
            <person name="Hashimoto Y."/>
            <person name="Tame A."/>
            <person name="Sawayama S."/>
            <person name="Miyazaki J."/>
            <person name="Takai K."/>
            <person name="Nakagawa S."/>
        </authorList>
    </citation>
    <scope>NUCLEOTIDE SEQUENCE</scope>
    <source>
        <strain evidence="1">GF1</strain>
    </source>
</reference>
<name>A0A915U9W4_9BACT</name>
<evidence type="ECO:0000313" key="1">
    <source>
        <dbReference type="EMBL" id="BCO08795.1"/>
    </source>
</evidence>
<evidence type="ECO:0000313" key="2">
    <source>
        <dbReference type="Proteomes" id="UP001063350"/>
    </source>
</evidence>
<dbReference type="KEGG" id="ddu:GF1_11710"/>
<gene>
    <name evidence="1" type="ORF">GF1_11710</name>
</gene>
<evidence type="ECO:0008006" key="3">
    <source>
        <dbReference type="Google" id="ProtNLM"/>
    </source>
</evidence>
<keyword evidence="2" id="KW-1185">Reference proteome</keyword>
<accession>A0A915U9W4</accession>